<sequence>MSGTDDDDSKQHEPTQKKLDDARKRGEVARSAELNTATSYLAILLVATSLGATSLKGIGELLAGILARPDQIADEVFRGGAPFSASLLVGLGKHLAPWFLAPATAVLLLAIATRTFIVSPEKLQPKLNRLSLLSNAKNKFGRSGLFEFAKSFVKLTIYALMLGMFIWVKLPEILSTMSLSAGMTTVVLLDLSVEFFALVLVIALVIGGIDYFWQHKEHLRKNRMSHKDLMDEIKQNEGDPHMKGQRRQKGYAIAMNQMLADVPDADVVVVNPTHYAVALKWSRMPGAAPICIAKGVDEIAARIRETASENGVPIHSDPPTARALYATVDIGDEVPPDHYKAVAAAIRFAEKMRSRARDMFGATK</sequence>
<evidence type="ECO:0000256" key="2">
    <source>
        <dbReference type="SAM" id="MobiDB-lite"/>
    </source>
</evidence>
<keyword evidence="3" id="KW-0812">Transmembrane</keyword>
<dbReference type="STRING" id="1173584.SAMN05444851_0817"/>
<accession>A0A1I0NGL7</accession>
<keyword evidence="3" id="KW-0472">Membrane</keyword>
<dbReference type="SUPFAM" id="SSF160544">
    <property type="entry name" value="EscU C-terminal domain-like"/>
    <property type="match status" value="1"/>
</dbReference>
<dbReference type="Gene3D" id="3.40.1690.10">
    <property type="entry name" value="secretion proteins EscU"/>
    <property type="match status" value="1"/>
</dbReference>
<keyword evidence="3" id="KW-1133">Transmembrane helix</keyword>
<dbReference type="OrthoDB" id="9807950at2"/>
<dbReference type="InterPro" id="IPR029025">
    <property type="entry name" value="T3SS_substrate_exporter_C"/>
</dbReference>
<dbReference type="AlphaFoldDB" id="A0A1I0NGL7"/>
<dbReference type="RefSeq" id="WP_091428496.1">
    <property type="nucleotide sequence ID" value="NZ_FOJB01000001.1"/>
</dbReference>
<evidence type="ECO:0000313" key="4">
    <source>
        <dbReference type="EMBL" id="SEW00561.1"/>
    </source>
</evidence>
<organism evidence="4 5">
    <name type="scientific">Aliiroseovarius sediminilitoris</name>
    <dbReference type="NCBI Taxonomy" id="1173584"/>
    <lineage>
        <taxon>Bacteria</taxon>
        <taxon>Pseudomonadati</taxon>
        <taxon>Pseudomonadota</taxon>
        <taxon>Alphaproteobacteria</taxon>
        <taxon>Rhodobacterales</taxon>
        <taxon>Paracoccaceae</taxon>
        <taxon>Aliiroseovarius</taxon>
    </lineage>
</organism>
<proteinExistence type="inferred from homology"/>
<feature type="transmembrane region" description="Helical" evidence="3">
    <location>
        <begin position="195"/>
        <end position="213"/>
    </location>
</feature>
<reference evidence="4 5" key="1">
    <citation type="submission" date="2016-10" db="EMBL/GenBank/DDBJ databases">
        <authorList>
            <person name="de Groot N.N."/>
        </authorList>
    </citation>
    <scope>NUCLEOTIDE SEQUENCE [LARGE SCALE GENOMIC DNA]</scope>
    <source>
        <strain evidence="4 5">DSM 29439</strain>
    </source>
</reference>
<dbReference type="Proteomes" id="UP000199650">
    <property type="component" value="Unassembled WGS sequence"/>
</dbReference>
<feature type="region of interest" description="Disordered" evidence="2">
    <location>
        <begin position="1"/>
        <end position="25"/>
    </location>
</feature>
<keyword evidence="5" id="KW-1185">Reference proteome</keyword>
<dbReference type="Pfam" id="PF01312">
    <property type="entry name" value="Bac_export_2"/>
    <property type="match status" value="1"/>
</dbReference>
<keyword evidence="4" id="KW-0966">Cell projection</keyword>
<evidence type="ECO:0000313" key="5">
    <source>
        <dbReference type="Proteomes" id="UP000199650"/>
    </source>
</evidence>
<comment type="similarity">
    <text evidence="1">Belongs to the type III secretion exporter family.</text>
</comment>
<keyword evidence="4" id="KW-0282">Flagellum</keyword>
<dbReference type="PANTHER" id="PTHR30531">
    <property type="entry name" value="FLAGELLAR BIOSYNTHETIC PROTEIN FLHB"/>
    <property type="match status" value="1"/>
</dbReference>
<dbReference type="PRINTS" id="PR00950">
    <property type="entry name" value="TYPE3IMSPROT"/>
</dbReference>
<protein>
    <submittedName>
        <fullName evidence="4">Flagellar biosynthetic protein FlhB</fullName>
    </submittedName>
</protein>
<dbReference type="GO" id="GO:0009306">
    <property type="term" value="P:protein secretion"/>
    <property type="evidence" value="ECO:0007669"/>
    <property type="project" value="InterPro"/>
</dbReference>
<evidence type="ECO:0000256" key="1">
    <source>
        <dbReference type="ARBA" id="ARBA00010690"/>
    </source>
</evidence>
<dbReference type="GO" id="GO:0005886">
    <property type="term" value="C:plasma membrane"/>
    <property type="evidence" value="ECO:0007669"/>
    <property type="project" value="TreeGrafter"/>
</dbReference>
<feature type="compositionally biased region" description="Basic and acidic residues" evidence="2">
    <location>
        <begin position="9"/>
        <end position="25"/>
    </location>
</feature>
<gene>
    <name evidence="4" type="ORF">SAMN05444851_0817</name>
</gene>
<feature type="transmembrane region" description="Helical" evidence="3">
    <location>
        <begin position="95"/>
        <end position="117"/>
    </location>
</feature>
<dbReference type="InterPro" id="IPR006135">
    <property type="entry name" value="T3SS_substrate_exporter"/>
</dbReference>
<feature type="transmembrane region" description="Helical" evidence="3">
    <location>
        <begin position="152"/>
        <end position="170"/>
    </location>
</feature>
<dbReference type="PANTHER" id="PTHR30531:SF12">
    <property type="entry name" value="FLAGELLAR BIOSYNTHETIC PROTEIN FLHB"/>
    <property type="match status" value="1"/>
</dbReference>
<keyword evidence="4" id="KW-0969">Cilium</keyword>
<dbReference type="EMBL" id="FOJB01000001">
    <property type="protein sequence ID" value="SEW00561.1"/>
    <property type="molecule type" value="Genomic_DNA"/>
</dbReference>
<evidence type="ECO:0000256" key="3">
    <source>
        <dbReference type="SAM" id="Phobius"/>
    </source>
</evidence>
<name>A0A1I0NGL7_9RHOB</name>